<name>A0A1F4XKP8_9BACT</name>
<comment type="caution">
    <text evidence="1">The sequence shown here is derived from an EMBL/GenBank/DDBJ whole genome shotgun (WGS) entry which is preliminary data.</text>
</comment>
<dbReference type="Gene3D" id="3.40.50.1820">
    <property type="entry name" value="alpha/beta hydrolase"/>
    <property type="match status" value="1"/>
</dbReference>
<dbReference type="GO" id="GO:0016787">
    <property type="term" value="F:hydrolase activity"/>
    <property type="evidence" value="ECO:0007669"/>
    <property type="project" value="InterPro"/>
</dbReference>
<organism evidence="1 2">
    <name type="scientific">Candidatus Abawacabacteria bacterium RBG_16_42_10</name>
    <dbReference type="NCBI Taxonomy" id="1817814"/>
    <lineage>
        <taxon>Bacteria</taxon>
        <taxon>Candidatus Abawacaibacteriota</taxon>
    </lineage>
</organism>
<reference evidence="1 2" key="1">
    <citation type="journal article" date="2016" name="Nat. Commun.">
        <title>Thousands of microbial genomes shed light on interconnected biogeochemical processes in an aquifer system.</title>
        <authorList>
            <person name="Anantharaman K."/>
            <person name="Brown C.T."/>
            <person name="Hug L.A."/>
            <person name="Sharon I."/>
            <person name="Castelle C.J."/>
            <person name="Probst A.J."/>
            <person name="Thomas B.C."/>
            <person name="Singh A."/>
            <person name="Wilkins M.J."/>
            <person name="Karaoz U."/>
            <person name="Brodie E.L."/>
            <person name="Williams K.H."/>
            <person name="Hubbard S.S."/>
            <person name="Banfield J.F."/>
        </authorList>
    </citation>
    <scope>NUCLEOTIDE SEQUENCE [LARGE SCALE GENOMIC DNA]</scope>
</reference>
<dbReference type="AlphaFoldDB" id="A0A1F4XKP8"/>
<proteinExistence type="predicted"/>
<dbReference type="EMBL" id="MEWR01000009">
    <property type="protein sequence ID" value="OGC82219.1"/>
    <property type="molecule type" value="Genomic_DNA"/>
</dbReference>
<dbReference type="Pfam" id="PF06821">
    <property type="entry name" value="Ser_hydrolase"/>
    <property type="match status" value="1"/>
</dbReference>
<evidence type="ECO:0008006" key="3">
    <source>
        <dbReference type="Google" id="ProtNLM"/>
    </source>
</evidence>
<evidence type="ECO:0000313" key="1">
    <source>
        <dbReference type="EMBL" id="OGC82219.1"/>
    </source>
</evidence>
<dbReference type="InterPro" id="IPR029058">
    <property type="entry name" value="AB_hydrolase_fold"/>
</dbReference>
<dbReference type="SUPFAM" id="SSF53474">
    <property type="entry name" value="alpha/beta-Hydrolases"/>
    <property type="match status" value="1"/>
</dbReference>
<sequence>MTFFIIPGFGQKTSDPVWQQIKKMVMKHHKNLVMVQPGWKRRTLTDWVEDLNAVRKQYPEPHYLLGFSYGAMTAFVSGIQLPAKAQVLCSLSPYFEEDLLHTRAWWSKIVGKKRMQDFTKYNFKKLAARSKAKTWLLIGEKESPEIFQRLKATKKIMPHWHVEVVSGAKHDISDQNYVVLLEKVLRNI</sequence>
<dbReference type="STRING" id="1817814.A2V81_00575"/>
<dbReference type="InterPro" id="IPR010662">
    <property type="entry name" value="RBBP9/YdeN"/>
</dbReference>
<evidence type="ECO:0000313" key="2">
    <source>
        <dbReference type="Proteomes" id="UP000177614"/>
    </source>
</evidence>
<protein>
    <recommendedName>
        <fullName evidence="3">AB hydrolase-1 domain-containing protein</fullName>
    </recommendedName>
</protein>
<gene>
    <name evidence="1" type="ORF">A2V81_00575</name>
</gene>
<dbReference type="Proteomes" id="UP000177614">
    <property type="component" value="Unassembled WGS sequence"/>
</dbReference>
<accession>A0A1F4XKP8</accession>